<accession>A0A7J3XYZ7</accession>
<reference evidence="2" key="1">
    <citation type="journal article" date="2020" name="mSystems">
        <title>Genome- and Community-Level Interaction Insights into Carbon Utilization and Element Cycling Functions of Hydrothermarchaeota in Hydrothermal Sediment.</title>
        <authorList>
            <person name="Zhou Z."/>
            <person name="Liu Y."/>
            <person name="Xu W."/>
            <person name="Pan J."/>
            <person name="Luo Z.H."/>
            <person name="Li M."/>
        </authorList>
    </citation>
    <scope>NUCLEOTIDE SEQUENCE [LARGE SCALE GENOMIC DNA]</scope>
    <source>
        <strain evidence="2">SpSt-110</strain>
    </source>
</reference>
<dbReference type="AlphaFoldDB" id="A0A7J3XYZ7"/>
<keyword evidence="1" id="KW-0812">Transmembrane</keyword>
<comment type="caution">
    <text evidence="2">The sequence shown here is derived from an EMBL/GenBank/DDBJ whole genome shotgun (WGS) entry which is preliminary data.</text>
</comment>
<dbReference type="PIRSF" id="PIRSF006648">
    <property type="entry name" value="DrrB"/>
    <property type="match status" value="1"/>
</dbReference>
<organism evidence="2">
    <name type="scientific">Thermogladius calderae</name>
    <dbReference type="NCBI Taxonomy" id="1200300"/>
    <lineage>
        <taxon>Archaea</taxon>
        <taxon>Thermoproteota</taxon>
        <taxon>Thermoprotei</taxon>
        <taxon>Desulfurococcales</taxon>
        <taxon>Desulfurococcaceae</taxon>
        <taxon>Thermogladius</taxon>
    </lineage>
</organism>
<dbReference type="InterPro" id="IPR000412">
    <property type="entry name" value="ABC_2_transport"/>
</dbReference>
<feature type="transmembrane region" description="Helical" evidence="1">
    <location>
        <begin position="122"/>
        <end position="144"/>
    </location>
</feature>
<protein>
    <submittedName>
        <fullName evidence="2">ABC transporter</fullName>
    </submittedName>
</protein>
<feature type="transmembrane region" description="Helical" evidence="1">
    <location>
        <begin position="249"/>
        <end position="267"/>
    </location>
</feature>
<feature type="transmembrane region" description="Helical" evidence="1">
    <location>
        <begin position="41"/>
        <end position="62"/>
    </location>
</feature>
<sequence length="277" mass="30987">MFSCISQGRGLLRRVSVRGLLDLIHVIEWDIMKLKHQTLFVAMRTTWFILQVIVFGTTISMLVRYSQGFNYYDFYLLGVFTSLIYSVSIARGYEIADEFDEGIIEYHLALPVKRSTLALGRVLGGSISSFLFTLPMFIFIMILVQPGSLLWIPVSLVAIYLFSAGVVGMAVTIVLSVKSTDATDILMGVIDALLIRLSTVFYPAPILAKIMPYYYSALINPVTSLSDFLRVLFLPEYVVYTSLPPQAQIAYIVGLAVGFSYLAIYIVSHKLEAGGWR</sequence>
<evidence type="ECO:0000313" key="2">
    <source>
        <dbReference type="EMBL" id="HHP67910.1"/>
    </source>
</evidence>
<dbReference type="EMBL" id="DRYK01000055">
    <property type="protein sequence ID" value="HHP67910.1"/>
    <property type="molecule type" value="Genomic_DNA"/>
</dbReference>
<feature type="transmembrane region" description="Helical" evidence="1">
    <location>
        <begin position="74"/>
        <end position="93"/>
    </location>
</feature>
<dbReference type="GO" id="GO:0043190">
    <property type="term" value="C:ATP-binding cassette (ABC) transporter complex"/>
    <property type="evidence" value="ECO:0007669"/>
    <property type="project" value="InterPro"/>
</dbReference>
<name>A0A7J3XYZ7_9CREN</name>
<keyword evidence="1" id="KW-0472">Membrane</keyword>
<keyword evidence="1" id="KW-1133">Transmembrane helix</keyword>
<evidence type="ECO:0000256" key="1">
    <source>
        <dbReference type="SAM" id="Phobius"/>
    </source>
</evidence>
<gene>
    <name evidence="2" type="ORF">ENM60_03870</name>
</gene>
<feature type="transmembrane region" description="Helical" evidence="1">
    <location>
        <begin position="150"/>
        <end position="173"/>
    </location>
</feature>
<proteinExistence type="predicted"/>
<dbReference type="GO" id="GO:0140359">
    <property type="term" value="F:ABC-type transporter activity"/>
    <property type="evidence" value="ECO:0007669"/>
    <property type="project" value="InterPro"/>
</dbReference>